<keyword evidence="2" id="KW-1185">Reference proteome</keyword>
<reference evidence="1 2" key="1">
    <citation type="journal article" date="2014" name="Genome Announc.">
        <title>Draft Genome Sequence of the Carrageenan-Degrading Bacterium Cellulophaga sp. Strain KL-A, Isolated from Decaying Marine Algae.</title>
        <authorList>
            <person name="Shan D."/>
            <person name="Ying J."/>
            <person name="Li X."/>
            <person name="Gao Z."/>
            <person name="Wei G."/>
            <person name="Shao Z."/>
        </authorList>
    </citation>
    <scope>NUCLEOTIDE SEQUENCE [LARGE SCALE GENOMIC DNA]</scope>
    <source>
        <strain evidence="1 2">KL-A</strain>
    </source>
</reference>
<sequence length="189" mass="21825">MRRGLMVLFFLTLTLFSCKDKEIGTEEGIVNIEKILEENFDDDFEVYQLSLNASTLKSNLDNITRVYKVKDIFFQDKFVYNGFTDPVKSPFANLFKQNKPFKVGDANVSIIPTKYKEAIALLKEKGLFKEKSDYILNDWVFEADKNGDIFSEFDLQYEVGANKVGKVITIIYDEYSFKVDKNNALSLIK</sequence>
<gene>
    <name evidence="1" type="ORF">KLA_00045</name>
</gene>
<dbReference type="EMBL" id="ARZX01000001">
    <property type="protein sequence ID" value="EWH14902.1"/>
    <property type="molecule type" value="Genomic_DNA"/>
</dbReference>
<name>A0ABN0RSK3_9FLAO</name>
<evidence type="ECO:0000313" key="2">
    <source>
        <dbReference type="Proteomes" id="UP000019275"/>
    </source>
</evidence>
<organism evidence="1 2">
    <name type="scientific">Cellulophaga geojensis KL-A</name>
    <dbReference type="NCBI Taxonomy" id="1328323"/>
    <lineage>
        <taxon>Bacteria</taxon>
        <taxon>Pseudomonadati</taxon>
        <taxon>Bacteroidota</taxon>
        <taxon>Flavobacteriia</taxon>
        <taxon>Flavobacteriales</taxon>
        <taxon>Flavobacteriaceae</taxon>
        <taxon>Cellulophaga</taxon>
    </lineage>
</organism>
<protein>
    <recommendedName>
        <fullName evidence="3">Lipoprotein</fullName>
    </recommendedName>
</protein>
<proteinExistence type="predicted"/>
<dbReference type="Proteomes" id="UP000019275">
    <property type="component" value="Unassembled WGS sequence"/>
</dbReference>
<dbReference type="RefSeq" id="WP_013621793.1">
    <property type="nucleotide sequence ID" value="NZ_ARZX01000001.1"/>
</dbReference>
<comment type="caution">
    <text evidence="1">The sequence shown here is derived from an EMBL/GenBank/DDBJ whole genome shotgun (WGS) entry which is preliminary data.</text>
</comment>
<dbReference type="PROSITE" id="PS51257">
    <property type="entry name" value="PROKAR_LIPOPROTEIN"/>
    <property type="match status" value="1"/>
</dbReference>
<evidence type="ECO:0000313" key="1">
    <source>
        <dbReference type="EMBL" id="EWH14902.1"/>
    </source>
</evidence>
<accession>A0ABN0RSK3</accession>
<evidence type="ECO:0008006" key="3">
    <source>
        <dbReference type="Google" id="ProtNLM"/>
    </source>
</evidence>